<evidence type="ECO:0000259" key="2">
    <source>
        <dbReference type="Pfam" id="PF13460"/>
    </source>
</evidence>
<keyword evidence="4" id="KW-1185">Reference proteome</keyword>
<dbReference type="SUPFAM" id="SSF51735">
    <property type="entry name" value="NAD(P)-binding Rossmann-fold domains"/>
    <property type="match status" value="1"/>
</dbReference>
<dbReference type="PANTHER" id="PTHR48079">
    <property type="entry name" value="PROTEIN YEEZ"/>
    <property type="match status" value="1"/>
</dbReference>
<gene>
    <name evidence="3" type="ORF">ABDJ38_13655</name>
</gene>
<organism evidence="3 4">
    <name type="scientific">Aurantiacibacter flavus</name>
    <dbReference type="NCBI Taxonomy" id="3145232"/>
    <lineage>
        <taxon>Bacteria</taxon>
        <taxon>Pseudomonadati</taxon>
        <taxon>Pseudomonadota</taxon>
        <taxon>Alphaproteobacteria</taxon>
        <taxon>Sphingomonadales</taxon>
        <taxon>Erythrobacteraceae</taxon>
        <taxon>Aurantiacibacter</taxon>
    </lineage>
</organism>
<feature type="domain" description="NAD(P)-binding" evidence="2">
    <location>
        <begin position="7"/>
        <end position="115"/>
    </location>
</feature>
<proteinExistence type="predicted"/>
<dbReference type="Pfam" id="PF13460">
    <property type="entry name" value="NAD_binding_10"/>
    <property type="match status" value="1"/>
</dbReference>
<protein>
    <submittedName>
        <fullName evidence="3">SDR family oxidoreductase</fullName>
    </submittedName>
</protein>
<dbReference type="PANTHER" id="PTHR48079:SF6">
    <property type="entry name" value="NAD(P)-BINDING DOMAIN-CONTAINING PROTEIN-RELATED"/>
    <property type="match status" value="1"/>
</dbReference>
<dbReference type="EMBL" id="JBDLBR010000004">
    <property type="protein sequence ID" value="MEN7538223.1"/>
    <property type="molecule type" value="Genomic_DNA"/>
</dbReference>
<dbReference type="CDD" id="cd05262">
    <property type="entry name" value="SDR_a7"/>
    <property type="match status" value="1"/>
</dbReference>
<dbReference type="Gene3D" id="3.40.50.720">
    <property type="entry name" value="NAD(P)-binding Rossmann-like Domain"/>
    <property type="match status" value="1"/>
</dbReference>
<dbReference type="Proteomes" id="UP001484535">
    <property type="component" value="Unassembled WGS sequence"/>
</dbReference>
<dbReference type="InterPro" id="IPR051783">
    <property type="entry name" value="NAD(P)-dependent_oxidoreduct"/>
</dbReference>
<feature type="region of interest" description="Disordered" evidence="1">
    <location>
        <begin position="116"/>
        <end position="136"/>
    </location>
</feature>
<comment type="caution">
    <text evidence="3">The sequence shown here is derived from an EMBL/GenBank/DDBJ whole genome shotgun (WGS) entry which is preliminary data.</text>
</comment>
<dbReference type="InterPro" id="IPR036291">
    <property type="entry name" value="NAD(P)-bd_dom_sf"/>
</dbReference>
<dbReference type="RefSeq" id="WP_346785673.1">
    <property type="nucleotide sequence ID" value="NZ_JBDLBR010000004.1"/>
</dbReference>
<accession>A0ABV0CZD3</accession>
<dbReference type="InterPro" id="IPR016040">
    <property type="entry name" value="NAD(P)-bd_dom"/>
</dbReference>
<reference evidence="3 4" key="1">
    <citation type="submission" date="2024-05" db="EMBL/GenBank/DDBJ databases">
        <authorList>
            <person name="Park S."/>
        </authorList>
    </citation>
    <scope>NUCLEOTIDE SEQUENCE [LARGE SCALE GENOMIC DNA]</scope>
    <source>
        <strain evidence="3 4">DGU5</strain>
    </source>
</reference>
<evidence type="ECO:0000256" key="1">
    <source>
        <dbReference type="SAM" id="MobiDB-lite"/>
    </source>
</evidence>
<name>A0ABV0CZD3_9SPHN</name>
<evidence type="ECO:0000313" key="3">
    <source>
        <dbReference type="EMBL" id="MEN7538223.1"/>
    </source>
</evidence>
<sequence length="292" mass="31383">MHVFVTGATGWVGSVIVRELLDAGHRVTGLARSEEKADALRRAGAEALLGTLDDHETLAGAASDVEAVIHTAFDHDFSKFVENARQDRRAIETFGAALEGSDKPLIVTSGLGALSLGRPSTEKDETPADSSNPRQSEIAVRAFADRGVRASTIRLAPSVHGIGDHGFVPILIRMARETGVSAYIGDGENRWPAVHRLDAGRLYRVVLEHGAPKPIYHAVAEDGIAFRDIAEAIGRGLGVPVEPREPDHFGWFASFAGGDFSSSSRITRDMLGWQPTGPSLLEDLARPEYYNA</sequence>
<evidence type="ECO:0000313" key="4">
    <source>
        <dbReference type="Proteomes" id="UP001484535"/>
    </source>
</evidence>